<accession>A0A2N3PXV3</accession>
<dbReference type="GO" id="GO:0003700">
    <property type="term" value="F:DNA-binding transcription factor activity"/>
    <property type="evidence" value="ECO:0007669"/>
    <property type="project" value="InterPro"/>
</dbReference>
<evidence type="ECO:0000313" key="5">
    <source>
        <dbReference type="EMBL" id="PKU25201.1"/>
    </source>
</evidence>
<dbReference type="Pfam" id="PF06445">
    <property type="entry name" value="GyrI-like"/>
    <property type="match status" value="1"/>
</dbReference>
<evidence type="ECO:0000256" key="3">
    <source>
        <dbReference type="ARBA" id="ARBA00023163"/>
    </source>
</evidence>
<dbReference type="PRINTS" id="PR00032">
    <property type="entry name" value="HTHARAC"/>
</dbReference>
<sequence>MSKTSRYAERFNRLFDHIDRHLSEDLSIEILSEVVSFSKFHFQRQFSDYCGLSVGRYIQLMRLKRASYRLVFNKFDRIIDIALDSGFESPESFARAFKNTFGQTPSEFRKAPAWKPWTERYQFPDRGGKQKMDVRIVDFKETKIAVLEHRGPVDLLNNSVATFIEWRKGGNHSPVGSSLTIGIVYDNPETTEPEKFRFDICGSVTSDIPANPQGVVNKVIPGGRCAVVRHFGAHDRIGESIYPLYRDWLPQSGEELRDFPLYFHYLNLLPETPECDLLTDIYLPLR</sequence>
<name>A0A2N3PXV3_9PROT</name>
<dbReference type="OrthoDB" id="5295469at2"/>
<keyword evidence="3" id="KW-0804">Transcription</keyword>
<evidence type="ECO:0000313" key="6">
    <source>
        <dbReference type="Proteomes" id="UP000233293"/>
    </source>
</evidence>
<dbReference type="InterPro" id="IPR018062">
    <property type="entry name" value="HTH_AraC-typ_CS"/>
</dbReference>
<evidence type="ECO:0000256" key="2">
    <source>
        <dbReference type="ARBA" id="ARBA00023125"/>
    </source>
</evidence>
<keyword evidence="6" id="KW-1185">Reference proteome</keyword>
<dbReference type="SUPFAM" id="SSF46689">
    <property type="entry name" value="Homeodomain-like"/>
    <property type="match status" value="2"/>
</dbReference>
<dbReference type="InterPro" id="IPR050908">
    <property type="entry name" value="SmbC-like"/>
</dbReference>
<reference evidence="6" key="1">
    <citation type="submission" date="2017-12" db="EMBL/GenBank/DDBJ databases">
        <title>Draft genome sequence of Telmatospirillum siberiense 26-4b1T, an acidotolerant peatland alphaproteobacterium potentially involved in sulfur cycling.</title>
        <authorList>
            <person name="Hausmann B."/>
            <person name="Pjevac P."/>
            <person name="Schreck K."/>
            <person name="Herbold C.W."/>
            <person name="Daims H."/>
            <person name="Wagner M."/>
            <person name="Pester M."/>
            <person name="Loy A."/>
        </authorList>
    </citation>
    <scope>NUCLEOTIDE SEQUENCE [LARGE SCALE GENOMIC DNA]</scope>
    <source>
        <strain evidence="6">26-4b1</strain>
    </source>
</reference>
<keyword evidence="2" id="KW-0238">DNA-binding</keyword>
<dbReference type="InterPro" id="IPR020449">
    <property type="entry name" value="Tscrpt_reg_AraC-type_HTH"/>
</dbReference>
<dbReference type="Gene3D" id="3.20.80.10">
    <property type="entry name" value="Regulatory factor, effector binding domain"/>
    <property type="match status" value="1"/>
</dbReference>
<keyword evidence="1" id="KW-0805">Transcription regulation</keyword>
<dbReference type="InterPro" id="IPR029442">
    <property type="entry name" value="GyrI-like"/>
</dbReference>
<dbReference type="GO" id="GO:0043565">
    <property type="term" value="F:sequence-specific DNA binding"/>
    <property type="evidence" value="ECO:0007669"/>
    <property type="project" value="InterPro"/>
</dbReference>
<comment type="caution">
    <text evidence="5">The sequence shown here is derived from an EMBL/GenBank/DDBJ whole genome shotgun (WGS) entry which is preliminary data.</text>
</comment>
<evidence type="ECO:0000256" key="1">
    <source>
        <dbReference type="ARBA" id="ARBA00023015"/>
    </source>
</evidence>
<evidence type="ECO:0000259" key="4">
    <source>
        <dbReference type="PROSITE" id="PS01124"/>
    </source>
</evidence>
<dbReference type="InterPro" id="IPR018060">
    <property type="entry name" value="HTH_AraC"/>
</dbReference>
<dbReference type="SMART" id="SM00871">
    <property type="entry name" value="AraC_E_bind"/>
    <property type="match status" value="1"/>
</dbReference>
<dbReference type="PROSITE" id="PS00041">
    <property type="entry name" value="HTH_ARAC_FAMILY_1"/>
    <property type="match status" value="1"/>
</dbReference>
<organism evidence="5 6">
    <name type="scientific">Telmatospirillum siberiense</name>
    <dbReference type="NCBI Taxonomy" id="382514"/>
    <lineage>
        <taxon>Bacteria</taxon>
        <taxon>Pseudomonadati</taxon>
        <taxon>Pseudomonadota</taxon>
        <taxon>Alphaproteobacteria</taxon>
        <taxon>Rhodospirillales</taxon>
        <taxon>Rhodospirillaceae</taxon>
        <taxon>Telmatospirillum</taxon>
    </lineage>
</organism>
<dbReference type="Proteomes" id="UP000233293">
    <property type="component" value="Unassembled WGS sequence"/>
</dbReference>
<dbReference type="InterPro" id="IPR009057">
    <property type="entry name" value="Homeodomain-like_sf"/>
</dbReference>
<dbReference type="PANTHER" id="PTHR40055">
    <property type="entry name" value="TRANSCRIPTIONAL REGULATOR YGIV-RELATED"/>
    <property type="match status" value="1"/>
</dbReference>
<dbReference type="SUPFAM" id="SSF55136">
    <property type="entry name" value="Probable bacterial effector-binding domain"/>
    <property type="match status" value="1"/>
</dbReference>
<proteinExistence type="predicted"/>
<dbReference type="AlphaFoldDB" id="A0A2N3PXV3"/>
<dbReference type="PROSITE" id="PS01124">
    <property type="entry name" value="HTH_ARAC_FAMILY_2"/>
    <property type="match status" value="1"/>
</dbReference>
<dbReference type="InterPro" id="IPR010499">
    <property type="entry name" value="AraC_E-bd"/>
</dbReference>
<dbReference type="InterPro" id="IPR011256">
    <property type="entry name" value="Reg_factor_effector_dom_sf"/>
</dbReference>
<feature type="domain" description="HTH araC/xylS-type" evidence="4">
    <location>
        <begin position="12"/>
        <end position="111"/>
    </location>
</feature>
<protein>
    <submittedName>
        <fullName evidence="5">AraC family transcriptional regulator</fullName>
    </submittedName>
</protein>
<dbReference type="Gene3D" id="1.10.10.60">
    <property type="entry name" value="Homeodomain-like"/>
    <property type="match status" value="2"/>
</dbReference>
<dbReference type="PANTHER" id="PTHR40055:SF1">
    <property type="entry name" value="TRANSCRIPTIONAL REGULATOR YGIV-RELATED"/>
    <property type="match status" value="1"/>
</dbReference>
<gene>
    <name evidence="5" type="ORF">CWS72_08390</name>
</gene>
<dbReference type="RefSeq" id="WP_101250128.1">
    <property type="nucleotide sequence ID" value="NZ_PIUM01000006.1"/>
</dbReference>
<dbReference type="Pfam" id="PF12833">
    <property type="entry name" value="HTH_18"/>
    <property type="match status" value="1"/>
</dbReference>
<dbReference type="SMART" id="SM00342">
    <property type="entry name" value="HTH_ARAC"/>
    <property type="match status" value="1"/>
</dbReference>
<dbReference type="EMBL" id="PIUM01000006">
    <property type="protein sequence ID" value="PKU25201.1"/>
    <property type="molecule type" value="Genomic_DNA"/>
</dbReference>